<dbReference type="GO" id="GO:0016758">
    <property type="term" value="F:hexosyltransferase activity"/>
    <property type="evidence" value="ECO:0007669"/>
    <property type="project" value="TreeGrafter"/>
</dbReference>
<comment type="caution">
    <text evidence="3">The sequence shown here is derived from an EMBL/GenBank/DDBJ whole genome shotgun (WGS) entry which is preliminary data.</text>
</comment>
<keyword evidence="3" id="KW-0808">Transferase</keyword>
<sequence>MLGLLNQAPIDCCVTNVEIILLGGISVNIGLFTDTYFPQVSGVATSIKILKHELEKQGHRVYIFTTTDPHIERDVYERNIFRFPSVPFVSFTDRRIAFRGLFHAYQIAKELDLDIIHTQTEFSMGWIGKFVARNLKIPCLHTYHTMYEDYLHYVANGKILKPVHVKQMTLAFCAHLDGVVAPSDRVIDKLTGYGVKTPIRVIPTGIVLDQYSQPSDVDIRGQYGIDADAPLILSLSRLAYEKNIKEVIDGMPKVVAELPKAKLMIVGDGPARADLEKQAKALNLGDHVIFTGEINNDKVAAFYQTADLFASASDSESQGLTYIESLAAGTKIVVKHSPYTDELLSGETLGSTFSSFDEMVDDMVHFLKDPVITDQKTLKHTLHESSSDAFGEQVVAFYQDCQLAYEQVHEDSAGISN</sequence>
<evidence type="ECO:0000313" key="3">
    <source>
        <dbReference type="EMBL" id="KRM74644.1"/>
    </source>
</evidence>
<dbReference type="SUPFAM" id="SSF53756">
    <property type="entry name" value="UDP-Glycosyltransferase/glycogen phosphorylase"/>
    <property type="match status" value="1"/>
</dbReference>
<evidence type="ECO:0000259" key="1">
    <source>
        <dbReference type="Pfam" id="PF00534"/>
    </source>
</evidence>
<organism evidence="3 4">
    <name type="scientific">Secundilactobacillus collinoides DSM 20515 = JCM 1123</name>
    <dbReference type="NCBI Taxonomy" id="1423733"/>
    <lineage>
        <taxon>Bacteria</taxon>
        <taxon>Bacillati</taxon>
        <taxon>Bacillota</taxon>
        <taxon>Bacilli</taxon>
        <taxon>Lactobacillales</taxon>
        <taxon>Lactobacillaceae</taxon>
        <taxon>Secundilactobacillus</taxon>
    </lineage>
</organism>
<feature type="domain" description="Glycosyltransferase subfamily 4-like N-terminal" evidence="2">
    <location>
        <begin position="40"/>
        <end position="209"/>
    </location>
</feature>
<gene>
    <name evidence="3" type="ORF">FC82_GL003307</name>
</gene>
<dbReference type="PANTHER" id="PTHR45947:SF3">
    <property type="entry name" value="SULFOQUINOVOSYL TRANSFERASE SQD2"/>
    <property type="match status" value="1"/>
</dbReference>
<dbReference type="FunFam" id="3.40.50.2000:FF:000136">
    <property type="entry name" value="Glycosyl transferase, group 1"/>
    <property type="match status" value="1"/>
</dbReference>
<dbReference type="Pfam" id="PF13439">
    <property type="entry name" value="Glyco_transf_4"/>
    <property type="match status" value="1"/>
</dbReference>
<dbReference type="Pfam" id="PF00534">
    <property type="entry name" value="Glycos_transf_1"/>
    <property type="match status" value="1"/>
</dbReference>
<evidence type="ECO:0000313" key="4">
    <source>
        <dbReference type="Proteomes" id="UP000051845"/>
    </source>
</evidence>
<protein>
    <submittedName>
        <fullName evidence="3">Glycosyltransferase</fullName>
    </submittedName>
</protein>
<dbReference type="InterPro" id="IPR028098">
    <property type="entry name" value="Glyco_trans_4-like_N"/>
</dbReference>
<dbReference type="InterPro" id="IPR001296">
    <property type="entry name" value="Glyco_trans_1"/>
</dbReference>
<dbReference type="EMBL" id="AYYR01000074">
    <property type="protein sequence ID" value="KRM74644.1"/>
    <property type="molecule type" value="Genomic_DNA"/>
</dbReference>
<dbReference type="Gene3D" id="3.40.50.2000">
    <property type="entry name" value="Glycogen Phosphorylase B"/>
    <property type="match status" value="2"/>
</dbReference>
<dbReference type="CDD" id="cd03817">
    <property type="entry name" value="GT4_UGDG-like"/>
    <property type="match status" value="1"/>
</dbReference>
<dbReference type="AlphaFoldDB" id="A0A0R2B9W6"/>
<dbReference type="STRING" id="33960.TY91_06880"/>
<feature type="domain" description="Glycosyl transferase family 1" evidence="1">
    <location>
        <begin position="219"/>
        <end position="370"/>
    </location>
</feature>
<evidence type="ECO:0000259" key="2">
    <source>
        <dbReference type="Pfam" id="PF13439"/>
    </source>
</evidence>
<reference evidence="3 4" key="1">
    <citation type="journal article" date="2015" name="Genome Announc.">
        <title>Expanding the biotechnology potential of lactobacilli through comparative genomics of 213 strains and associated genera.</title>
        <authorList>
            <person name="Sun Z."/>
            <person name="Harris H.M."/>
            <person name="McCann A."/>
            <person name="Guo C."/>
            <person name="Argimon S."/>
            <person name="Zhang W."/>
            <person name="Yang X."/>
            <person name="Jeffery I.B."/>
            <person name="Cooney J.C."/>
            <person name="Kagawa T.F."/>
            <person name="Liu W."/>
            <person name="Song Y."/>
            <person name="Salvetti E."/>
            <person name="Wrobel A."/>
            <person name="Rasinkangas P."/>
            <person name="Parkhill J."/>
            <person name="Rea M.C."/>
            <person name="O'Sullivan O."/>
            <person name="Ritari J."/>
            <person name="Douillard F.P."/>
            <person name="Paul Ross R."/>
            <person name="Yang R."/>
            <person name="Briner A.E."/>
            <person name="Felis G.E."/>
            <person name="de Vos W.M."/>
            <person name="Barrangou R."/>
            <person name="Klaenhammer T.R."/>
            <person name="Caufield P.W."/>
            <person name="Cui Y."/>
            <person name="Zhang H."/>
            <person name="O'Toole P.W."/>
        </authorList>
    </citation>
    <scope>NUCLEOTIDE SEQUENCE [LARGE SCALE GENOMIC DNA]</scope>
    <source>
        <strain evidence="3 4">DSM 20515</strain>
    </source>
</reference>
<name>A0A0R2B9W6_SECCO</name>
<accession>A0A0R2B9W6</accession>
<dbReference type="Proteomes" id="UP000051845">
    <property type="component" value="Unassembled WGS sequence"/>
</dbReference>
<dbReference type="PANTHER" id="PTHR45947">
    <property type="entry name" value="SULFOQUINOVOSYL TRANSFERASE SQD2"/>
    <property type="match status" value="1"/>
</dbReference>
<proteinExistence type="predicted"/>
<dbReference type="PATRIC" id="fig|1423733.4.peg.3435"/>
<dbReference type="InterPro" id="IPR050194">
    <property type="entry name" value="Glycosyltransferase_grp1"/>
</dbReference>